<keyword evidence="3" id="KW-1185">Reference proteome</keyword>
<accession>A0A934I166</accession>
<protein>
    <submittedName>
        <fullName evidence="2">Alpha/beta hydrolase</fullName>
    </submittedName>
</protein>
<organism evidence="2 3">
    <name type="scientific">Corynebacterium meridianum</name>
    <dbReference type="NCBI Taxonomy" id="2765363"/>
    <lineage>
        <taxon>Bacteria</taxon>
        <taxon>Bacillati</taxon>
        <taxon>Actinomycetota</taxon>
        <taxon>Actinomycetes</taxon>
        <taxon>Mycobacteriales</taxon>
        <taxon>Corynebacteriaceae</taxon>
        <taxon>Corynebacterium</taxon>
    </lineage>
</organism>
<dbReference type="InterPro" id="IPR000073">
    <property type="entry name" value="AB_hydrolase_1"/>
</dbReference>
<dbReference type="RefSeq" id="WP_198738366.1">
    <property type="nucleotide sequence ID" value="NZ_JAEIOS010000011.1"/>
</dbReference>
<dbReference type="InterPro" id="IPR050266">
    <property type="entry name" value="AB_hydrolase_sf"/>
</dbReference>
<dbReference type="GO" id="GO:0047372">
    <property type="term" value="F:monoacylglycerol lipase activity"/>
    <property type="evidence" value="ECO:0007669"/>
    <property type="project" value="TreeGrafter"/>
</dbReference>
<dbReference type="PRINTS" id="PR00412">
    <property type="entry name" value="EPOXHYDRLASE"/>
</dbReference>
<dbReference type="AlphaFoldDB" id="A0A934I166"/>
<sequence>MVLDPGRAVNALRRISHRITPWGRSGLRTVRAGIQTEGIRPGLTDIDRRGTVTNDGIDLHYYEVGPEHADTTVVFVHGFTLTAEAWFFQVDHLRHSHPDIRSVLLDLRGHGATGMVAPERCTIDGAADDVLAVIAARVPTGRIILVGHSMGGMILMSLVRRCGDTLRDRISAVITVSTAMEPMASGGIAQIIDNPVADRVHGVISRNPEESDRIRRELMEMLAPVLAVTIFQRNGTDYDVIEFHADQIHETPAETYIGFFPELQSHQELAAVAYLSEIPGYVVVGDKDNVTPVEQAERTVELWPRAKLRVIPDAGHMVVLEAPDAVNAIIDEAILATRPAVPHAN</sequence>
<name>A0A934I166_9CORY</name>
<dbReference type="EMBL" id="JAEIOS010000011">
    <property type="protein sequence ID" value="MBI8989380.1"/>
    <property type="molecule type" value="Genomic_DNA"/>
</dbReference>
<dbReference type="Gene3D" id="3.40.50.1820">
    <property type="entry name" value="alpha/beta hydrolase"/>
    <property type="match status" value="1"/>
</dbReference>
<dbReference type="PANTHER" id="PTHR43798">
    <property type="entry name" value="MONOACYLGLYCEROL LIPASE"/>
    <property type="match status" value="1"/>
</dbReference>
<dbReference type="Pfam" id="PF12697">
    <property type="entry name" value="Abhydrolase_6"/>
    <property type="match status" value="1"/>
</dbReference>
<proteinExistence type="predicted"/>
<reference evidence="2" key="1">
    <citation type="submission" date="2020-12" db="EMBL/GenBank/DDBJ databases">
        <title>Genome public.</title>
        <authorList>
            <person name="Sun Q."/>
        </authorList>
    </citation>
    <scope>NUCLEOTIDE SEQUENCE</scope>
    <source>
        <strain evidence="2">CCM 8863</strain>
    </source>
</reference>
<dbReference type="InterPro" id="IPR029058">
    <property type="entry name" value="AB_hydrolase_fold"/>
</dbReference>
<gene>
    <name evidence="2" type="ORF">JDV75_06345</name>
</gene>
<dbReference type="SUPFAM" id="SSF53474">
    <property type="entry name" value="alpha/beta-Hydrolases"/>
    <property type="match status" value="1"/>
</dbReference>
<evidence type="ECO:0000313" key="3">
    <source>
        <dbReference type="Proteomes" id="UP000645966"/>
    </source>
</evidence>
<dbReference type="InterPro" id="IPR000639">
    <property type="entry name" value="Epox_hydrolase-like"/>
</dbReference>
<dbReference type="GO" id="GO:0046464">
    <property type="term" value="P:acylglycerol catabolic process"/>
    <property type="evidence" value="ECO:0007669"/>
    <property type="project" value="TreeGrafter"/>
</dbReference>
<comment type="caution">
    <text evidence="2">The sequence shown here is derived from an EMBL/GenBank/DDBJ whole genome shotgun (WGS) entry which is preliminary data.</text>
</comment>
<dbReference type="Proteomes" id="UP000645966">
    <property type="component" value="Unassembled WGS sequence"/>
</dbReference>
<keyword evidence="2" id="KW-0378">Hydrolase</keyword>
<dbReference type="GO" id="GO:0016020">
    <property type="term" value="C:membrane"/>
    <property type="evidence" value="ECO:0007669"/>
    <property type="project" value="TreeGrafter"/>
</dbReference>
<feature type="domain" description="AB hydrolase-1" evidence="1">
    <location>
        <begin position="73"/>
        <end position="328"/>
    </location>
</feature>
<evidence type="ECO:0000259" key="1">
    <source>
        <dbReference type="Pfam" id="PF12697"/>
    </source>
</evidence>
<evidence type="ECO:0000313" key="2">
    <source>
        <dbReference type="EMBL" id="MBI8989380.1"/>
    </source>
</evidence>
<dbReference type="PANTHER" id="PTHR43798:SF5">
    <property type="entry name" value="MONOACYLGLYCEROL LIPASE ABHD6"/>
    <property type="match status" value="1"/>
</dbReference>